<keyword evidence="4" id="KW-0560">Oxidoreductase</keyword>
<dbReference type="GO" id="GO:0005506">
    <property type="term" value="F:iron ion binding"/>
    <property type="evidence" value="ECO:0007669"/>
    <property type="project" value="InterPro"/>
</dbReference>
<accession>A0A8H3RID8</accession>
<keyword evidence="6" id="KW-0349">Heme</keyword>
<dbReference type="PRINTS" id="PR00385">
    <property type="entry name" value="P450"/>
</dbReference>
<dbReference type="AlphaFoldDB" id="A0A8H3RID8"/>
<dbReference type="Gene3D" id="1.10.630.10">
    <property type="entry name" value="Cytochrome P450"/>
    <property type="match status" value="1"/>
</dbReference>
<dbReference type="FunFam" id="1.10.630.10:FF:000090">
    <property type="entry name" value="Cytochrome P450 monooxygenase"/>
    <property type="match status" value="1"/>
</dbReference>
<sequence length="552" mass="61991">MPSQQFYLLGESISSARTISLEGTNDLEGLRNLIASHFAIVEPSGIEFSGQDISLTDINEIISSTTPVAITIDGHAVRDAPSPNGLPFFGNFFQVFPDHLGNHQRLFEQYGPLIKTNTLGRTVYQTNDPVLSAIVFNESDFFTKKINEAHPLYSLKTPAAGVFLGDTDTPEWRVAHKFLPPALGPKAVRHYAPTMQKSVEDACTIFDQLDERGEAWNVYQYMLKLGSQAVGKLTLGIDFEHFSSADAPIHEMVHLIAEVLSLNKKVTSKGDWYASLPFGDPKRLKDTKTRIVQLVEESVQKAQRGGVEDLPLQDAALQAANMVDYAIRATDNKGEKLPKSSLVWALVVATGAGFTTTSSLLSWLIYGLVTYPGMQDRLLQELVDHGFDDNTEITADFTDKLTFLDKYIKETQRRHNPSFQPGRTAKLDLILPGGYKIPKDAVVIPALHHIHNNPAIWDNPARFNPDRWDTDEVKQRHKAAYIPFAMGPRMCIGFNFALQEIKVFLPKLIYRYKFTREGDGTIEYDPMFQLIRPNNLYVRAEKRVKWPHKSDA</sequence>
<comment type="similarity">
    <text evidence="2">Belongs to the cytochrome P450 family.</text>
</comment>
<dbReference type="PANTHER" id="PTHR24305">
    <property type="entry name" value="CYTOCHROME P450"/>
    <property type="match status" value="1"/>
</dbReference>
<evidence type="ECO:0000256" key="6">
    <source>
        <dbReference type="PIRSR" id="PIRSR602403-1"/>
    </source>
</evidence>
<keyword evidence="5 6" id="KW-0408">Iron</keyword>
<dbReference type="EMBL" id="BLKC01000007">
    <property type="protein sequence ID" value="GFF25802.1"/>
    <property type="molecule type" value="Genomic_DNA"/>
</dbReference>
<dbReference type="InterPro" id="IPR001128">
    <property type="entry name" value="Cyt_P450"/>
</dbReference>
<comment type="cofactor">
    <cofactor evidence="1 6">
        <name>heme</name>
        <dbReference type="ChEBI" id="CHEBI:30413"/>
    </cofactor>
</comment>
<dbReference type="GO" id="GO:0004497">
    <property type="term" value="F:monooxygenase activity"/>
    <property type="evidence" value="ECO:0007669"/>
    <property type="project" value="InterPro"/>
</dbReference>
<evidence type="ECO:0000256" key="2">
    <source>
        <dbReference type="ARBA" id="ARBA00010617"/>
    </source>
</evidence>
<dbReference type="Proteomes" id="UP000465221">
    <property type="component" value="Unassembled WGS sequence"/>
</dbReference>
<comment type="caution">
    <text evidence="7">The sequence shown here is derived from an EMBL/GenBank/DDBJ whole genome shotgun (WGS) entry which is preliminary data.</text>
</comment>
<dbReference type="CDD" id="cd00302">
    <property type="entry name" value="cytochrome_P450"/>
    <property type="match status" value="1"/>
</dbReference>
<evidence type="ECO:0000256" key="3">
    <source>
        <dbReference type="ARBA" id="ARBA00022723"/>
    </source>
</evidence>
<name>A0A8H3RID8_9EURO</name>
<evidence type="ECO:0000256" key="4">
    <source>
        <dbReference type="ARBA" id="ARBA00023002"/>
    </source>
</evidence>
<dbReference type="GO" id="GO:0016705">
    <property type="term" value="F:oxidoreductase activity, acting on paired donors, with incorporation or reduction of molecular oxygen"/>
    <property type="evidence" value="ECO:0007669"/>
    <property type="project" value="InterPro"/>
</dbReference>
<evidence type="ECO:0000313" key="7">
    <source>
        <dbReference type="EMBL" id="GFF25802.1"/>
    </source>
</evidence>
<proteinExistence type="inferred from homology"/>
<evidence type="ECO:0000256" key="5">
    <source>
        <dbReference type="ARBA" id="ARBA00023004"/>
    </source>
</evidence>
<reference evidence="7 8" key="1">
    <citation type="submission" date="2020-01" db="EMBL/GenBank/DDBJ databases">
        <title>Draft genome sequence of Aspergillus udagawae IFM 46972.</title>
        <authorList>
            <person name="Takahashi H."/>
            <person name="Yaguchi T."/>
        </authorList>
    </citation>
    <scope>NUCLEOTIDE SEQUENCE [LARGE SCALE GENOMIC DNA]</scope>
    <source>
        <strain evidence="7 8">IFM 46972</strain>
    </source>
</reference>
<gene>
    <name evidence="7" type="ORF">IFM46972_01549</name>
</gene>
<protein>
    <submittedName>
        <fullName evidence="7">Cytochrome P450 4F6</fullName>
    </submittedName>
</protein>
<dbReference type="PANTHER" id="PTHR24305:SF87">
    <property type="entry name" value="CYTOCHROME P450 MONOOXYGENASE ALND-RELATED"/>
    <property type="match status" value="1"/>
</dbReference>
<keyword evidence="3 6" id="KW-0479">Metal-binding</keyword>
<feature type="binding site" description="axial binding residue" evidence="6">
    <location>
        <position position="491"/>
    </location>
    <ligand>
        <name>heme</name>
        <dbReference type="ChEBI" id="CHEBI:30413"/>
    </ligand>
    <ligandPart>
        <name>Fe</name>
        <dbReference type="ChEBI" id="CHEBI:18248"/>
    </ligandPart>
</feature>
<dbReference type="SUPFAM" id="SSF48264">
    <property type="entry name" value="Cytochrome P450"/>
    <property type="match status" value="1"/>
</dbReference>
<dbReference type="InterPro" id="IPR050121">
    <property type="entry name" value="Cytochrome_P450_monoxygenase"/>
</dbReference>
<dbReference type="GO" id="GO:0020037">
    <property type="term" value="F:heme binding"/>
    <property type="evidence" value="ECO:0007669"/>
    <property type="project" value="InterPro"/>
</dbReference>
<dbReference type="PRINTS" id="PR00465">
    <property type="entry name" value="EP450IV"/>
</dbReference>
<dbReference type="InterPro" id="IPR036396">
    <property type="entry name" value="Cyt_P450_sf"/>
</dbReference>
<dbReference type="Pfam" id="PF00067">
    <property type="entry name" value="p450"/>
    <property type="match status" value="1"/>
</dbReference>
<evidence type="ECO:0000313" key="8">
    <source>
        <dbReference type="Proteomes" id="UP000465221"/>
    </source>
</evidence>
<dbReference type="InterPro" id="IPR002403">
    <property type="entry name" value="Cyt_P450_E_grp-IV"/>
</dbReference>
<evidence type="ECO:0000256" key="1">
    <source>
        <dbReference type="ARBA" id="ARBA00001971"/>
    </source>
</evidence>
<organism evidence="7 8">
    <name type="scientific">Aspergillus udagawae</name>
    <dbReference type="NCBI Taxonomy" id="91492"/>
    <lineage>
        <taxon>Eukaryota</taxon>
        <taxon>Fungi</taxon>
        <taxon>Dikarya</taxon>
        <taxon>Ascomycota</taxon>
        <taxon>Pezizomycotina</taxon>
        <taxon>Eurotiomycetes</taxon>
        <taxon>Eurotiomycetidae</taxon>
        <taxon>Eurotiales</taxon>
        <taxon>Aspergillaceae</taxon>
        <taxon>Aspergillus</taxon>
        <taxon>Aspergillus subgen. Fumigati</taxon>
    </lineage>
</organism>